<dbReference type="Gene3D" id="3.90.76.10">
    <property type="entry name" value="Dipeptide-binding Protein, Domain 1"/>
    <property type="match status" value="1"/>
</dbReference>
<keyword evidence="3" id="KW-0813">Transport</keyword>
<proteinExistence type="inferred from homology"/>
<dbReference type="Pfam" id="PF00496">
    <property type="entry name" value="SBP_bac_5"/>
    <property type="match status" value="1"/>
</dbReference>
<dbReference type="PANTHER" id="PTHR30290:SF10">
    <property type="entry name" value="PERIPLASMIC OLIGOPEPTIDE-BINDING PROTEIN-RELATED"/>
    <property type="match status" value="1"/>
</dbReference>
<gene>
    <name evidence="7" type="ORF">HCR76_15735</name>
</gene>
<evidence type="ECO:0000256" key="1">
    <source>
        <dbReference type="ARBA" id="ARBA00004196"/>
    </source>
</evidence>
<dbReference type="SUPFAM" id="SSF53850">
    <property type="entry name" value="Periplasmic binding protein-like II"/>
    <property type="match status" value="1"/>
</dbReference>
<reference evidence="7 8" key="1">
    <citation type="submission" date="2020-12" db="EMBL/GenBank/DDBJ databases">
        <title>Microbacterium sp. HY060.</title>
        <authorList>
            <person name="Zhou J."/>
        </authorList>
    </citation>
    <scope>NUCLEOTIDE SEQUENCE [LARGE SCALE GENOMIC DNA]</scope>
    <source>
        <strain evidence="7 8">HY60</strain>
    </source>
</reference>
<protein>
    <recommendedName>
        <fullName evidence="6">Solute-binding protein family 5 domain-containing protein</fullName>
    </recommendedName>
</protein>
<comment type="subcellular location">
    <subcellularLocation>
        <location evidence="1">Cell envelope</location>
    </subcellularLocation>
</comment>
<evidence type="ECO:0000313" key="8">
    <source>
        <dbReference type="Proteomes" id="UP000662814"/>
    </source>
</evidence>
<keyword evidence="8" id="KW-1185">Reference proteome</keyword>
<dbReference type="InterPro" id="IPR030678">
    <property type="entry name" value="Peptide/Ni-bd"/>
</dbReference>
<sequence length="529" mass="56310">MVKTTRRDPSAARSTRSLGGKVAVLATATALAISLASCATDTSSSGAASDQTLSYGLSAEPTDIKTGVDQGSAAKEVVALVRRGLLQYDSDGQPAPALASEFEVSEDGLNYTFTLRPELKFSNGDSLTSADVKRTFEYFAEPENGATYQSQFAGVTKIDTPDDSTVIVTLDTPQTAFPQVLADPLSAIVPEDPLDSEGSPVGAGPFMITEYSKGVSFTLEPNPDFYNADKVELDSIEMTFMPDAQTRVKALTSGQVQFIDYVPASDYQSLEQTDGVTLDHVPGLYGALLLNLTEGPLAEPKVRQAIAYAVDRESLNEVGTLGYGVPGGGLPIPEDNDYFDEKQAKHFSHDPKKAKDLLAEAGYGDGFSLDLVTTSQYFGYTERAQVVKSDLAEVGIDVKLVTGDYANLISKGDSGDYDLLLSGPPAAMSDPTALTGAFIGGPSFVRSYGINEDLYASLLTEGAQTPNGEEREKIYHELGEIFLKNVPFVTTGQGTTAFAYSDSLEGFTTIGGALVYSSLYSFETVRLTD</sequence>
<dbReference type="InterPro" id="IPR000914">
    <property type="entry name" value="SBP_5_dom"/>
</dbReference>
<evidence type="ECO:0000256" key="5">
    <source>
        <dbReference type="SAM" id="SignalP"/>
    </source>
</evidence>
<evidence type="ECO:0000256" key="2">
    <source>
        <dbReference type="ARBA" id="ARBA00005695"/>
    </source>
</evidence>
<dbReference type="PANTHER" id="PTHR30290">
    <property type="entry name" value="PERIPLASMIC BINDING COMPONENT OF ABC TRANSPORTER"/>
    <property type="match status" value="1"/>
</dbReference>
<dbReference type="RefSeq" id="WP_166987126.1">
    <property type="nucleotide sequence ID" value="NZ_CP061169.1"/>
</dbReference>
<evidence type="ECO:0000259" key="6">
    <source>
        <dbReference type="Pfam" id="PF00496"/>
    </source>
</evidence>
<dbReference type="Proteomes" id="UP000662814">
    <property type="component" value="Chromosome"/>
</dbReference>
<dbReference type="PIRSF" id="PIRSF002741">
    <property type="entry name" value="MppA"/>
    <property type="match status" value="1"/>
</dbReference>
<dbReference type="Gene3D" id="3.40.190.10">
    <property type="entry name" value="Periplasmic binding protein-like II"/>
    <property type="match status" value="1"/>
</dbReference>
<evidence type="ECO:0000256" key="3">
    <source>
        <dbReference type="ARBA" id="ARBA00022448"/>
    </source>
</evidence>
<dbReference type="EMBL" id="CP061169">
    <property type="protein sequence ID" value="QPZ38216.1"/>
    <property type="molecule type" value="Genomic_DNA"/>
</dbReference>
<feature type="chain" id="PRO_5046247918" description="Solute-binding protein family 5 domain-containing protein" evidence="5">
    <location>
        <begin position="40"/>
        <end position="529"/>
    </location>
</feature>
<dbReference type="InterPro" id="IPR039424">
    <property type="entry name" value="SBP_5"/>
</dbReference>
<feature type="domain" description="Solute-binding protein family 5" evidence="6">
    <location>
        <begin position="94"/>
        <end position="438"/>
    </location>
</feature>
<evidence type="ECO:0000256" key="4">
    <source>
        <dbReference type="ARBA" id="ARBA00022729"/>
    </source>
</evidence>
<keyword evidence="4 5" id="KW-0732">Signal</keyword>
<comment type="similarity">
    <text evidence="2">Belongs to the bacterial solute-binding protein 5 family.</text>
</comment>
<evidence type="ECO:0000313" key="7">
    <source>
        <dbReference type="EMBL" id="QPZ38216.1"/>
    </source>
</evidence>
<organism evidence="7 8">
    <name type="scientific">Paramicrobacterium chengjingii</name>
    <dbReference type="NCBI Taxonomy" id="2769067"/>
    <lineage>
        <taxon>Bacteria</taxon>
        <taxon>Bacillati</taxon>
        <taxon>Actinomycetota</taxon>
        <taxon>Actinomycetes</taxon>
        <taxon>Micrococcales</taxon>
        <taxon>Microbacteriaceae</taxon>
        <taxon>Paramicrobacterium</taxon>
    </lineage>
</organism>
<feature type="signal peptide" evidence="5">
    <location>
        <begin position="1"/>
        <end position="39"/>
    </location>
</feature>
<accession>A0ABX6YHD6</accession>
<dbReference type="Gene3D" id="3.10.105.10">
    <property type="entry name" value="Dipeptide-binding Protein, Domain 3"/>
    <property type="match status" value="1"/>
</dbReference>
<name>A0ABX6YHD6_9MICO</name>